<dbReference type="Gene3D" id="2.40.50.460">
    <property type="match status" value="1"/>
</dbReference>
<evidence type="ECO:0000256" key="3">
    <source>
        <dbReference type="ARBA" id="ARBA00022722"/>
    </source>
</evidence>
<organism evidence="9 10">
    <name type="scientific">Candidatus Woykebacteria bacterium RIFCSPHIGHO2_12_FULL_45_10</name>
    <dbReference type="NCBI Taxonomy" id="1802603"/>
    <lineage>
        <taxon>Bacteria</taxon>
        <taxon>Candidatus Woykeibacteriota</taxon>
    </lineage>
</organism>
<evidence type="ECO:0000313" key="10">
    <source>
        <dbReference type="Proteomes" id="UP000178068"/>
    </source>
</evidence>
<evidence type="ECO:0000256" key="1">
    <source>
        <dbReference type="ARBA" id="ARBA00005915"/>
    </source>
</evidence>
<keyword evidence="3" id="KW-0540">Nuclease</keyword>
<dbReference type="InterPro" id="IPR051673">
    <property type="entry name" value="SSDNA_exonuclease_RecJ"/>
</dbReference>
<dbReference type="GO" id="GO:0008409">
    <property type="term" value="F:5'-3' exonuclease activity"/>
    <property type="evidence" value="ECO:0007669"/>
    <property type="project" value="InterPro"/>
</dbReference>
<dbReference type="Proteomes" id="UP000178068">
    <property type="component" value="Unassembled WGS sequence"/>
</dbReference>
<dbReference type="InterPro" id="IPR001667">
    <property type="entry name" value="DDH_dom"/>
</dbReference>
<dbReference type="GO" id="GO:0003676">
    <property type="term" value="F:nucleic acid binding"/>
    <property type="evidence" value="ECO:0007669"/>
    <property type="project" value="InterPro"/>
</dbReference>
<sequence length="540" mass="59432">MEKRWEIYPKISEDLKIQLLANRNITDKGSQEDFLQTHLNLLSDPEKLFPELPKVIKRIKKARVDKELIYIYGDFDVDGISASAILWETLNGLGAKVLPYIPERHTEGYGLHNEALAKLAAAGAKLIISVDCGITALEQTRYAKKLGLDLVITDHHQPQESLPKAFAILHTTGLSGSGVAFKLANALLAEFGGNDEQFFRNLELATLGTVADMVPLVGENRVIVKNGLRALGKTERLGLRSLYDEAELSKNIGTAEIGFIISPRLNAMGRMESALDSLRLLLTNNPDRARKLALKLGETNRGRQESTRQAFEHAKQEVEKNYNEAKLFVVSSAEYEQGVVGLVAGRIAEAFHRPTAVISEVSPVSKGSARSISGFNINEAIHTHAELLTAHGGHPMAAGFSIAQVNIPAFRERLTKTAEQLLKPAHLVPTLKIDAEITADQINQELLDVVREFEPFGIGNLEPTFLLKNVEVVESRMVGKDGKHLKLVLRVQGRALSAIGFGLGSRELPKGTVDVVFTISENTWQSKKTIELKIKDLKES</sequence>
<evidence type="ECO:0000256" key="5">
    <source>
        <dbReference type="ARBA" id="ARBA00022839"/>
    </source>
</evidence>
<reference evidence="9 10" key="1">
    <citation type="journal article" date="2016" name="Nat. Commun.">
        <title>Thousands of microbial genomes shed light on interconnected biogeochemical processes in an aquifer system.</title>
        <authorList>
            <person name="Anantharaman K."/>
            <person name="Brown C.T."/>
            <person name="Hug L.A."/>
            <person name="Sharon I."/>
            <person name="Castelle C.J."/>
            <person name="Probst A.J."/>
            <person name="Thomas B.C."/>
            <person name="Singh A."/>
            <person name="Wilkins M.J."/>
            <person name="Karaoz U."/>
            <person name="Brodie E.L."/>
            <person name="Williams K.H."/>
            <person name="Hubbard S.S."/>
            <person name="Banfield J.F."/>
        </authorList>
    </citation>
    <scope>NUCLEOTIDE SEQUENCE [LARGE SCALE GENOMIC DNA]</scope>
</reference>
<keyword evidence="4" id="KW-0378">Hydrolase</keyword>
<evidence type="ECO:0000256" key="2">
    <source>
        <dbReference type="ARBA" id="ARBA00019841"/>
    </source>
</evidence>
<evidence type="ECO:0000259" key="7">
    <source>
        <dbReference type="Pfam" id="PF02272"/>
    </source>
</evidence>
<dbReference type="InterPro" id="IPR003156">
    <property type="entry name" value="DHHA1_dom"/>
</dbReference>
<dbReference type="InterPro" id="IPR041122">
    <property type="entry name" value="RecJ_OB"/>
</dbReference>
<dbReference type="InterPro" id="IPR004610">
    <property type="entry name" value="RecJ"/>
</dbReference>
<dbReference type="NCBIfam" id="TIGR00644">
    <property type="entry name" value="recJ"/>
    <property type="match status" value="1"/>
</dbReference>
<feature type="domain" description="RecJ OB" evidence="8">
    <location>
        <begin position="433"/>
        <end position="536"/>
    </location>
</feature>
<name>A0A1G1WRV2_9BACT</name>
<dbReference type="Gene3D" id="3.90.1640.30">
    <property type="match status" value="1"/>
</dbReference>
<accession>A0A1G1WRV2</accession>
<dbReference type="PANTHER" id="PTHR30255:SF2">
    <property type="entry name" value="SINGLE-STRANDED-DNA-SPECIFIC EXONUCLEASE RECJ"/>
    <property type="match status" value="1"/>
</dbReference>
<evidence type="ECO:0000259" key="6">
    <source>
        <dbReference type="Pfam" id="PF01368"/>
    </source>
</evidence>
<proteinExistence type="inferred from homology"/>
<dbReference type="GO" id="GO:0006281">
    <property type="term" value="P:DNA repair"/>
    <property type="evidence" value="ECO:0007669"/>
    <property type="project" value="InterPro"/>
</dbReference>
<gene>
    <name evidence="9" type="ORF">A3F35_03555</name>
</gene>
<dbReference type="Pfam" id="PF17768">
    <property type="entry name" value="RecJ_OB"/>
    <property type="match status" value="1"/>
</dbReference>
<dbReference type="EMBL" id="MHCZ01000002">
    <property type="protein sequence ID" value="OGY30485.1"/>
    <property type="molecule type" value="Genomic_DNA"/>
</dbReference>
<keyword evidence="5 9" id="KW-0269">Exonuclease</keyword>
<dbReference type="GO" id="GO:0006310">
    <property type="term" value="P:DNA recombination"/>
    <property type="evidence" value="ECO:0007669"/>
    <property type="project" value="InterPro"/>
</dbReference>
<feature type="domain" description="DHHA1" evidence="7">
    <location>
        <begin position="327"/>
        <end position="418"/>
    </location>
</feature>
<dbReference type="STRING" id="1802603.A3F35_03555"/>
<dbReference type="AlphaFoldDB" id="A0A1G1WRV2"/>
<feature type="domain" description="DDH" evidence="6">
    <location>
        <begin position="69"/>
        <end position="197"/>
    </location>
</feature>
<dbReference type="SUPFAM" id="SSF64182">
    <property type="entry name" value="DHH phosphoesterases"/>
    <property type="match status" value="1"/>
</dbReference>
<evidence type="ECO:0000313" key="9">
    <source>
        <dbReference type="EMBL" id="OGY30485.1"/>
    </source>
</evidence>
<comment type="caution">
    <text evidence="9">The sequence shown here is derived from an EMBL/GenBank/DDBJ whole genome shotgun (WGS) entry which is preliminary data.</text>
</comment>
<protein>
    <recommendedName>
        <fullName evidence="2">Single-stranded-DNA-specific exonuclease RecJ</fullName>
    </recommendedName>
</protein>
<comment type="similarity">
    <text evidence="1">Belongs to the RecJ family.</text>
</comment>
<evidence type="ECO:0000256" key="4">
    <source>
        <dbReference type="ARBA" id="ARBA00022801"/>
    </source>
</evidence>
<dbReference type="PANTHER" id="PTHR30255">
    <property type="entry name" value="SINGLE-STRANDED-DNA-SPECIFIC EXONUCLEASE RECJ"/>
    <property type="match status" value="1"/>
</dbReference>
<evidence type="ECO:0000259" key="8">
    <source>
        <dbReference type="Pfam" id="PF17768"/>
    </source>
</evidence>
<dbReference type="Pfam" id="PF02272">
    <property type="entry name" value="DHHA1"/>
    <property type="match status" value="1"/>
</dbReference>
<dbReference type="InterPro" id="IPR038763">
    <property type="entry name" value="DHH_sf"/>
</dbReference>
<dbReference type="Pfam" id="PF01368">
    <property type="entry name" value="DHH"/>
    <property type="match status" value="1"/>
</dbReference>